<protein>
    <recommendedName>
        <fullName evidence="2">TPR repeat domain-containing protein</fullName>
    </recommendedName>
</protein>
<comment type="caution">
    <text evidence="3">The sequence shown here is derived from an EMBL/GenBank/DDBJ whole genome shotgun (WGS) entry which is preliminary data.</text>
</comment>
<dbReference type="EMBL" id="JAMRXG010000006">
    <property type="protein sequence ID" value="MCM6775102.1"/>
    <property type="molecule type" value="Genomic_DNA"/>
</dbReference>
<feature type="region of interest" description="Disordered" evidence="1">
    <location>
        <begin position="115"/>
        <end position="135"/>
    </location>
</feature>
<evidence type="ECO:0000313" key="3">
    <source>
        <dbReference type="EMBL" id="MCM6775102.1"/>
    </source>
</evidence>
<keyword evidence="4" id="KW-1185">Reference proteome</keyword>
<evidence type="ECO:0000313" key="4">
    <source>
        <dbReference type="Proteomes" id="UP001139157"/>
    </source>
</evidence>
<proteinExistence type="predicted"/>
<organism evidence="3 4">
    <name type="scientific">Nocardia pulmonis</name>
    <dbReference type="NCBI Taxonomy" id="2951408"/>
    <lineage>
        <taxon>Bacteria</taxon>
        <taxon>Bacillati</taxon>
        <taxon>Actinomycetota</taxon>
        <taxon>Actinomycetes</taxon>
        <taxon>Mycobacteriales</taxon>
        <taxon>Nocardiaceae</taxon>
        <taxon>Nocardia</taxon>
    </lineage>
</organism>
<dbReference type="Pfam" id="PF23275">
    <property type="entry name" value="TPR_23"/>
    <property type="match status" value="1"/>
</dbReference>
<reference evidence="3" key="1">
    <citation type="submission" date="2022-06" db="EMBL/GenBank/DDBJ databases">
        <title>Novel species in genus nocardia.</title>
        <authorList>
            <person name="Li F."/>
        </authorList>
    </citation>
    <scope>NUCLEOTIDE SEQUENCE</scope>
    <source>
        <strain evidence="3">CDC141</strain>
    </source>
</reference>
<name>A0A9X2IWN0_9NOCA</name>
<dbReference type="InterPro" id="IPR057037">
    <property type="entry name" value="TPR_rep_actino"/>
</dbReference>
<dbReference type="Proteomes" id="UP001139157">
    <property type="component" value="Unassembled WGS sequence"/>
</dbReference>
<feature type="domain" description="TPR repeat" evidence="2">
    <location>
        <begin position="231"/>
        <end position="500"/>
    </location>
</feature>
<accession>A0A9X2IWN0</accession>
<evidence type="ECO:0000256" key="1">
    <source>
        <dbReference type="SAM" id="MobiDB-lite"/>
    </source>
</evidence>
<dbReference type="AlphaFoldDB" id="A0A9X2IWN0"/>
<evidence type="ECO:0000259" key="2">
    <source>
        <dbReference type="Pfam" id="PF23275"/>
    </source>
</evidence>
<dbReference type="RefSeq" id="WP_251913017.1">
    <property type="nucleotide sequence ID" value="NZ_JAMRXG010000006.1"/>
</dbReference>
<gene>
    <name evidence="3" type="ORF">NDR86_16635</name>
</gene>
<sequence>MVAATKTQAEQCDPNALNALVTEWQTVRDTVQTGLDKAGDDYRQSVDFWTGKTGDRARDAAQQTVTAGGLFTGDLTTAIATLAGDRDAIWAAKNRAVQAITIAIQAKYDVAENGDVEPSEAAKAAADTSSEDPKDRNAALAALNKYGKDTLQPPIKSALADLGTAIETATTHIQNAFANSGGVTSIAVEAPGKLDPTRQLTAEQGRADGETIADGKLSDEEKQRILDHLQQTGLTPEQLTALQAGEAVTVPASTMDYLTNLYDKAGRDGLLTLSSSLKADGSPQSTDLRTALANGMLTLSNENVVSRDAQGKINNRGGFDKLDSEIREIVGTRPGIAGAPDANTRDLPDDYRSDLFGPKIDARSGIKDYTADMDRFADFLSGSDKQYQPGDRFGVELGRQAAHQAWILDHGGYGKYEGTKLPDTEALQHTENSAQSLLGVASRNHDANYALLTGQGSEELFGKGTPGQSWHPYDRDSAVGTLLTHEWKDDGAALGRMVEWTATDALSADQGRAEHAGQAANAIAELMSTTKAGNGVNMYESLLNMPGQSGHSFAEVNPRAAQSIATALSPYVGDMVGAPASITGTHGFRPDSTGPVEATRVFSILDGDPEASRRINISALAWADQMDRNFAANAALSGAEQVDMGHYSGRIRGLVDAGMNAHVADLNLNETDRAKALTDQRAAVYGVAQNLIGMSGVAGTPGGIGGPIAQAVSEYYKAPITSVDPSYGGHTPSTTLTDPATGKQYDILQSSTLGNRRYNMLAALIQTGQVDPGLLPNDIQNAMLTSTDEGYKIKPYALATNNTDAAGLLDRYVPNLLNSYGVSNEGQQNYLNNGDQAAKVYQRIISDGTMDGQQQIKRLTTDELERQGYNTWSTTR</sequence>